<feature type="non-terminal residue" evidence="2">
    <location>
        <position position="1"/>
    </location>
</feature>
<keyword evidence="1" id="KW-0472">Membrane</keyword>
<comment type="caution">
    <text evidence="2">The sequence shown here is derived from an EMBL/GenBank/DDBJ whole genome shotgun (WGS) entry which is preliminary data.</text>
</comment>
<proteinExistence type="predicted"/>
<feature type="transmembrane region" description="Helical" evidence="1">
    <location>
        <begin position="12"/>
        <end position="38"/>
    </location>
</feature>
<accession>A0ABP0JGB5</accession>
<reference evidence="2 3" key="1">
    <citation type="submission" date="2024-02" db="EMBL/GenBank/DDBJ databases">
        <authorList>
            <person name="Chen Y."/>
            <person name="Shah S."/>
            <person name="Dougan E. K."/>
            <person name="Thang M."/>
            <person name="Chan C."/>
        </authorList>
    </citation>
    <scope>NUCLEOTIDE SEQUENCE [LARGE SCALE GENOMIC DNA]</scope>
</reference>
<organism evidence="2 3">
    <name type="scientific">Durusdinium trenchii</name>
    <dbReference type="NCBI Taxonomy" id="1381693"/>
    <lineage>
        <taxon>Eukaryota</taxon>
        <taxon>Sar</taxon>
        <taxon>Alveolata</taxon>
        <taxon>Dinophyceae</taxon>
        <taxon>Suessiales</taxon>
        <taxon>Symbiodiniaceae</taxon>
        <taxon>Durusdinium</taxon>
    </lineage>
</organism>
<evidence type="ECO:0000313" key="2">
    <source>
        <dbReference type="EMBL" id="CAK9013341.1"/>
    </source>
</evidence>
<evidence type="ECO:0000313" key="3">
    <source>
        <dbReference type="Proteomes" id="UP001642464"/>
    </source>
</evidence>
<keyword evidence="3" id="KW-1185">Reference proteome</keyword>
<gene>
    <name evidence="2" type="ORF">SCF082_LOCUS11890</name>
</gene>
<protein>
    <submittedName>
        <fullName evidence="2">Uncharacterized protein</fullName>
    </submittedName>
</protein>
<keyword evidence="1" id="KW-1133">Transmembrane helix</keyword>
<keyword evidence="1" id="KW-0812">Transmembrane</keyword>
<dbReference type="Proteomes" id="UP001642464">
    <property type="component" value="Unassembled WGS sequence"/>
</dbReference>
<evidence type="ECO:0000256" key="1">
    <source>
        <dbReference type="SAM" id="Phobius"/>
    </source>
</evidence>
<sequence length="194" mass="20698">VTKENSIATAGVLGGVAGLLLGGFWIGAAGFVATSYLAKKEDDVSTVLKGVSTASLEALNYVDYLNKKYEVTNKDVGIKDTLGSLVLAGSDLASQLATKVIELNEEYKADWLSGLMGLMLYMRDKLEKIMAFIDSCTQEANLSSAFQQNMAPSPWGPWPAGEVTDQLKAKIDETIDKAAAAGTVYSNQMQLTSN</sequence>
<dbReference type="EMBL" id="CAXAMM010007125">
    <property type="protein sequence ID" value="CAK9013341.1"/>
    <property type="molecule type" value="Genomic_DNA"/>
</dbReference>
<name>A0ABP0JGB5_9DINO</name>